<reference evidence="9" key="1">
    <citation type="submission" date="2023-10" db="EMBL/GenBank/DDBJ databases">
        <authorList>
            <person name="Domelevo Entfellner J.-B."/>
        </authorList>
    </citation>
    <scope>NUCLEOTIDE SEQUENCE</scope>
</reference>
<evidence type="ECO:0000256" key="6">
    <source>
        <dbReference type="PROSITE-ProRule" id="PRU00104"/>
    </source>
</evidence>
<dbReference type="GO" id="GO:0061630">
    <property type="term" value="F:ubiquitin protein ligase activity"/>
    <property type="evidence" value="ECO:0007669"/>
    <property type="project" value="UniProtKB-EC"/>
</dbReference>
<keyword evidence="10" id="KW-1185">Reference proteome</keyword>
<dbReference type="Gene3D" id="3.30.2410.10">
    <property type="entry name" value="Hect, E3 ligase catalytic domain"/>
    <property type="match status" value="1"/>
</dbReference>
<dbReference type="CDD" id="cd00078">
    <property type="entry name" value="HECTc"/>
    <property type="match status" value="1"/>
</dbReference>
<dbReference type="SUPFAM" id="SSF56204">
    <property type="entry name" value="Hect, E3 ligase catalytic domain"/>
    <property type="match status" value="1"/>
</dbReference>
<evidence type="ECO:0000256" key="4">
    <source>
        <dbReference type="ARBA" id="ARBA00022679"/>
    </source>
</evidence>
<name>A0AA86VK60_9FABA</name>
<dbReference type="SMART" id="SM00213">
    <property type="entry name" value="UBQ"/>
    <property type="match status" value="1"/>
</dbReference>
<dbReference type="InterPro" id="IPR000626">
    <property type="entry name" value="Ubiquitin-like_dom"/>
</dbReference>
<dbReference type="SMART" id="SM00119">
    <property type="entry name" value="HECTc"/>
    <property type="match status" value="1"/>
</dbReference>
<feature type="active site" description="Glycyl thioester intermediate" evidence="6">
    <location>
        <position position="770"/>
    </location>
</feature>
<organism evidence="9 10">
    <name type="scientific">Sphenostylis stenocarpa</name>
    <dbReference type="NCBI Taxonomy" id="92480"/>
    <lineage>
        <taxon>Eukaryota</taxon>
        <taxon>Viridiplantae</taxon>
        <taxon>Streptophyta</taxon>
        <taxon>Embryophyta</taxon>
        <taxon>Tracheophyta</taxon>
        <taxon>Spermatophyta</taxon>
        <taxon>Magnoliopsida</taxon>
        <taxon>eudicotyledons</taxon>
        <taxon>Gunneridae</taxon>
        <taxon>Pentapetalae</taxon>
        <taxon>rosids</taxon>
        <taxon>fabids</taxon>
        <taxon>Fabales</taxon>
        <taxon>Fabaceae</taxon>
        <taxon>Papilionoideae</taxon>
        <taxon>50 kb inversion clade</taxon>
        <taxon>NPAAA clade</taxon>
        <taxon>indigoferoid/millettioid clade</taxon>
        <taxon>Phaseoleae</taxon>
        <taxon>Sphenostylis</taxon>
    </lineage>
</organism>
<dbReference type="InterPro" id="IPR050409">
    <property type="entry name" value="E3_ubiq-protein_ligase"/>
</dbReference>
<dbReference type="PROSITE" id="PS50053">
    <property type="entry name" value="UBIQUITIN_2"/>
    <property type="match status" value="1"/>
</dbReference>
<dbReference type="SUPFAM" id="SSF54236">
    <property type="entry name" value="Ubiquitin-like"/>
    <property type="match status" value="1"/>
</dbReference>
<accession>A0AA86VK60</accession>
<dbReference type="Gene3D" id="3.90.1750.10">
    <property type="entry name" value="Hect, E3 ligase catalytic domains"/>
    <property type="match status" value="1"/>
</dbReference>
<evidence type="ECO:0000259" key="7">
    <source>
        <dbReference type="PROSITE" id="PS50053"/>
    </source>
</evidence>
<proteinExistence type="predicted"/>
<evidence type="ECO:0000256" key="1">
    <source>
        <dbReference type="ARBA" id="ARBA00000885"/>
    </source>
</evidence>
<dbReference type="InterPro" id="IPR029071">
    <property type="entry name" value="Ubiquitin-like_domsf"/>
</dbReference>
<evidence type="ECO:0000256" key="2">
    <source>
        <dbReference type="ARBA" id="ARBA00004906"/>
    </source>
</evidence>
<evidence type="ECO:0000256" key="3">
    <source>
        <dbReference type="ARBA" id="ARBA00012485"/>
    </source>
</evidence>
<evidence type="ECO:0000256" key="5">
    <source>
        <dbReference type="ARBA" id="ARBA00022786"/>
    </source>
</evidence>
<dbReference type="PANTHER" id="PTHR11254">
    <property type="entry name" value="HECT DOMAIN UBIQUITIN-PROTEIN LIGASE"/>
    <property type="match status" value="1"/>
</dbReference>
<evidence type="ECO:0000313" key="9">
    <source>
        <dbReference type="EMBL" id="CAJ1962632.1"/>
    </source>
</evidence>
<keyword evidence="5 6" id="KW-0833">Ubl conjugation pathway</keyword>
<dbReference type="GO" id="GO:0006511">
    <property type="term" value="P:ubiquitin-dependent protein catabolic process"/>
    <property type="evidence" value="ECO:0007669"/>
    <property type="project" value="TreeGrafter"/>
</dbReference>
<keyword evidence="4" id="KW-0808">Transferase</keyword>
<dbReference type="EMBL" id="OY731403">
    <property type="protein sequence ID" value="CAJ1962632.1"/>
    <property type="molecule type" value="Genomic_DNA"/>
</dbReference>
<protein>
    <recommendedName>
        <fullName evidence="3">HECT-type E3 ubiquitin transferase</fullName>
        <ecNumber evidence="3">2.3.2.26</ecNumber>
    </recommendedName>
</protein>
<dbReference type="PANTHER" id="PTHR11254:SF424">
    <property type="entry name" value="E3 UBIQUITIN-PROTEIN LIGASE UPL5"/>
    <property type="match status" value="1"/>
</dbReference>
<feature type="domain" description="HECT" evidence="8">
    <location>
        <begin position="465"/>
        <end position="804"/>
    </location>
</feature>
<dbReference type="GO" id="GO:0005737">
    <property type="term" value="C:cytoplasm"/>
    <property type="evidence" value="ECO:0007669"/>
    <property type="project" value="TreeGrafter"/>
</dbReference>
<dbReference type="Gramene" id="rna-AYBTSS11_LOCUS19351">
    <property type="protein sequence ID" value="CAJ1962632.1"/>
    <property type="gene ID" value="gene-AYBTSS11_LOCUS19351"/>
</dbReference>
<dbReference type="GO" id="GO:0000209">
    <property type="term" value="P:protein polyubiquitination"/>
    <property type="evidence" value="ECO:0007669"/>
    <property type="project" value="TreeGrafter"/>
</dbReference>
<feature type="domain" description="Ubiquitin-like" evidence="7">
    <location>
        <begin position="16"/>
        <end position="92"/>
    </location>
</feature>
<dbReference type="Gene3D" id="3.30.2160.10">
    <property type="entry name" value="Hect, E3 ligase catalytic domain"/>
    <property type="match status" value="1"/>
</dbReference>
<dbReference type="PROSITE" id="PS50237">
    <property type="entry name" value="HECT"/>
    <property type="match status" value="1"/>
</dbReference>
<dbReference type="EC" id="2.3.2.26" evidence="3"/>
<dbReference type="InterPro" id="IPR000569">
    <property type="entry name" value="HECT_dom"/>
</dbReference>
<dbReference type="AlphaFoldDB" id="A0AA86VK60"/>
<comment type="pathway">
    <text evidence="2">Protein modification; protein ubiquitination.</text>
</comment>
<evidence type="ECO:0000259" key="8">
    <source>
        <dbReference type="PROSITE" id="PS50237"/>
    </source>
</evidence>
<sequence>MSDAEEGSTNPRRWKFQFFVRMVWPERNLVMTAYPEETVKSVLAQIAWVTGMPLKELRVIYNGKQLQLEKTLEECGIENDCNLNIVGRLRSGLYPAASHTIDCVLSLLGQVWTCNTQRSCEALNTLTGLITRYFNLPGFVELFAASNAPAMLVAVYNKPCGARTGKLAESCITYFLSCARAKNSQSVSSGAVMEFCKQLRKIGRGRDDHLYVSCRNTLGHLLETIGVSYGSGSVKKRVSLHDVFSFVPELADRLLMGLDNSKQCRNITRPSLGDVLDFKTFLAPLRNQIILQQQLLRGFVSGDGNCSVEKDDDQLLAEEVDYLRLVFLRLLSTMDECFNCMAECMVDKEPGGKGFVLYPSWSMYLRILKELYDTSKVFDGAEEMFWTILRLHKNMLSALVVGFVRIGDEHRWILDNRSVTTFECRRHLAMVLFPIEREDFDMFHEMLIDRSQVLAESFEYIGGAKPESLRSGLFMEFKNEEATGPGVLREWFVLVCRGIFDSRHALFVACPNDCRRFYPNPASKVHPRHLEYFRFAGRVIALALSKKVQVGIVFDRVFFMQLAGIHVTLEDIRDADPYLYRSCKQILEMDANFIDSDALGLTFVREVEELGCRKVVELCPGGKSLVMNSHNREHYVDLLIQHCFVKSISEQVSNFAKGFADILSSSKVQEFFQRLELEDLDWMLHGSDNTISIEDWKAHTKYQGYEESDCEISWFWEIVGRMSAQQRRVLIFFWTSVKYLPVEGFRGLPSPLFICRTTEPSNRLPSSHTCFYQLCFPQYSSMAVMHDRFGVITQEHIACSFGTS</sequence>
<dbReference type="Pfam" id="PF00240">
    <property type="entry name" value="ubiquitin"/>
    <property type="match status" value="1"/>
</dbReference>
<evidence type="ECO:0000313" key="10">
    <source>
        <dbReference type="Proteomes" id="UP001189624"/>
    </source>
</evidence>
<dbReference type="Proteomes" id="UP001189624">
    <property type="component" value="Chromosome 6"/>
</dbReference>
<comment type="catalytic activity">
    <reaction evidence="1">
        <text>S-ubiquitinyl-[E2 ubiquitin-conjugating enzyme]-L-cysteine + [acceptor protein]-L-lysine = [E2 ubiquitin-conjugating enzyme]-L-cysteine + N(6)-ubiquitinyl-[acceptor protein]-L-lysine.</text>
        <dbReference type="EC" id="2.3.2.26"/>
    </reaction>
</comment>
<dbReference type="Gene3D" id="3.10.20.90">
    <property type="entry name" value="Phosphatidylinositol 3-kinase Catalytic Subunit, Chain A, domain 1"/>
    <property type="match status" value="1"/>
</dbReference>
<dbReference type="FunFam" id="3.30.2410.10:FF:000020">
    <property type="entry name" value="E3 ubiquitin-protein ligase UPL5"/>
    <property type="match status" value="1"/>
</dbReference>
<gene>
    <name evidence="9" type="ORF">AYBTSS11_LOCUS19351</name>
</gene>
<dbReference type="InterPro" id="IPR035983">
    <property type="entry name" value="Hect_E3_ubiquitin_ligase"/>
</dbReference>
<dbReference type="Pfam" id="PF00632">
    <property type="entry name" value="HECT"/>
    <property type="match status" value="1"/>
</dbReference>